<dbReference type="OMA" id="IIWELNE"/>
<keyword evidence="3" id="KW-0217">Developmental protein</keyword>
<dbReference type="GO" id="GO:0000977">
    <property type="term" value="F:RNA polymerase II transcription regulatory region sequence-specific DNA binding"/>
    <property type="evidence" value="ECO:0007669"/>
    <property type="project" value="TreeGrafter"/>
</dbReference>
<dbReference type="Gene3D" id="1.10.10.60">
    <property type="entry name" value="Homeodomain-like"/>
    <property type="match status" value="1"/>
</dbReference>
<name>A0A673Y082_SALTR</name>
<proteinExistence type="inferred from homology"/>
<feature type="compositionally biased region" description="Polar residues" evidence="9">
    <location>
        <begin position="215"/>
        <end position="230"/>
    </location>
</feature>
<dbReference type="InterPro" id="IPR009057">
    <property type="entry name" value="Homeodomain-like_sf"/>
</dbReference>
<evidence type="ECO:0000256" key="8">
    <source>
        <dbReference type="RuleBase" id="RU000682"/>
    </source>
</evidence>
<gene>
    <name evidence="11" type="primary">LOC115152640</name>
</gene>
<dbReference type="OrthoDB" id="6159439at2759"/>
<dbReference type="InterPro" id="IPR051306">
    <property type="entry name" value="Homeobox_regulator"/>
</dbReference>
<keyword evidence="6 7" id="KW-0539">Nucleus</keyword>
<dbReference type="GO" id="GO:0005634">
    <property type="term" value="C:nucleus"/>
    <property type="evidence" value="ECO:0007669"/>
    <property type="project" value="UniProtKB-SubCell"/>
</dbReference>
<dbReference type="KEGG" id="stru:115152640"/>
<keyword evidence="4 7" id="KW-0238">DNA-binding</keyword>
<dbReference type="PROSITE" id="PS50071">
    <property type="entry name" value="HOMEOBOX_2"/>
    <property type="match status" value="1"/>
</dbReference>
<accession>A0A673Y082</accession>
<dbReference type="PANTHER" id="PTHR46123">
    <property type="entry name" value="MIX-TYPE HOMEOBOX GENE 1-RELATED"/>
    <property type="match status" value="1"/>
</dbReference>
<dbReference type="FunCoup" id="A0A673Y082">
    <property type="interactions" value="2"/>
</dbReference>
<evidence type="ECO:0000256" key="9">
    <source>
        <dbReference type="SAM" id="MobiDB-lite"/>
    </source>
</evidence>
<evidence type="ECO:0000256" key="6">
    <source>
        <dbReference type="ARBA" id="ARBA00023242"/>
    </source>
</evidence>
<dbReference type="Ensembl" id="ENSSTUT00000029214.1">
    <property type="protein sequence ID" value="ENSSTUP00000027902.1"/>
    <property type="gene ID" value="ENSSTUG00000012120.1"/>
</dbReference>
<reference evidence="11" key="2">
    <citation type="submission" date="2025-09" db="UniProtKB">
        <authorList>
            <consortium name="Ensembl"/>
        </authorList>
    </citation>
    <scope>IDENTIFICATION</scope>
</reference>
<reference evidence="11" key="1">
    <citation type="submission" date="2025-08" db="UniProtKB">
        <authorList>
            <consortium name="Ensembl"/>
        </authorList>
    </citation>
    <scope>IDENTIFICATION</scope>
</reference>
<evidence type="ECO:0000256" key="5">
    <source>
        <dbReference type="ARBA" id="ARBA00023155"/>
    </source>
</evidence>
<sequence>MYCMSPCVPMTLHVMRMMWMGWMGTGPLFSPKTIQIIVALVPLRQPPGQHKRRGYCLGPESCKQYKRAVNTFWETELLRAFMKEHLYLHTDHLQIPTPLGYHQPNGTMWKDTSIDVPGQVAVTGASCRSTNRRKRTSFSKEHVELLRLTFETDPYPGISLRESLSQKTGLPESRIQVWFQNRRARTLKCKGAKKFLCQSDSGLRSPGGFTPVQDPVSQPRTMGTGATQHSLAPLSTPPCLPPAYPTQVKEEDYFFYGHYLPPYPGAEEAGLNNSLFGFRQARVLGYSSSTHLKSPGHQMVQGAWPQTVDQTTPVQSMWRPSPLEVRNYSSGSSNAFLYHRSAEQQPFYNNPQEAYGGPISQAPATPDSGCWEVGQENTPPMEGQGSRLDGSWSMAMSTPEYPGQAPRNALLQELPAMSLQEILGELEGEWQEGDGLDSHPNGDKLVYC</sequence>
<feature type="DNA-binding region" description="Homeobox" evidence="7">
    <location>
        <begin position="131"/>
        <end position="190"/>
    </location>
</feature>
<evidence type="ECO:0000313" key="12">
    <source>
        <dbReference type="Proteomes" id="UP000472277"/>
    </source>
</evidence>
<dbReference type="Pfam" id="PF00046">
    <property type="entry name" value="Homeodomain"/>
    <property type="match status" value="1"/>
</dbReference>
<comment type="subcellular location">
    <subcellularLocation>
        <location evidence="1 7 8">Nucleus</location>
    </subcellularLocation>
</comment>
<feature type="domain" description="Homeobox" evidence="10">
    <location>
        <begin position="129"/>
        <end position="189"/>
    </location>
</feature>
<evidence type="ECO:0000256" key="4">
    <source>
        <dbReference type="ARBA" id="ARBA00023125"/>
    </source>
</evidence>
<evidence type="ECO:0000256" key="7">
    <source>
        <dbReference type="PROSITE-ProRule" id="PRU00108"/>
    </source>
</evidence>
<feature type="region of interest" description="Disordered" evidence="9">
    <location>
        <begin position="206"/>
        <end position="238"/>
    </location>
</feature>
<dbReference type="CDD" id="cd00086">
    <property type="entry name" value="homeodomain"/>
    <property type="match status" value="1"/>
</dbReference>
<evidence type="ECO:0000259" key="10">
    <source>
        <dbReference type="PROSITE" id="PS50071"/>
    </source>
</evidence>
<dbReference type="GeneTree" id="ENSGT00940000154537"/>
<dbReference type="SMART" id="SM00389">
    <property type="entry name" value="HOX"/>
    <property type="match status" value="1"/>
</dbReference>
<dbReference type="PANTHER" id="PTHR46123:SF4">
    <property type="entry name" value="MIX-TYPE HOMEOBOX GENE 1-RELATED"/>
    <property type="match status" value="1"/>
</dbReference>
<keyword evidence="5 7" id="KW-0371">Homeobox</keyword>
<dbReference type="GO" id="GO:0000981">
    <property type="term" value="F:DNA-binding transcription factor activity, RNA polymerase II-specific"/>
    <property type="evidence" value="ECO:0007669"/>
    <property type="project" value="TreeGrafter"/>
</dbReference>
<comment type="similarity">
    <text evidence="2">Belongs to the paired homeobox family.</text>
</comment>
<organism evidence="11 12">
    <name type="scientific">Salmo trutta</name>
    <name type="common">Brown trout</name>
    <dbReference type="NCBI Taxonomy" id="8032"/>
    <lineage>
        <taxon>Eukaryota</taxon>
        <taxon>Metazoa</taxon>
        <taxon>Chordata</taxon>
        <taxon>Craniata</taxon>
        <taxon>Vertebrata</taxon>
        <taxon>Euteleostomi</taxon>
        <taxon>Actinopterygii</taxon>
        <taxon>Neopterygii</taxon>
        <taxon>Teleostei</taxon>
        <taxon>Protacanthopterygii</taxon>
        <taxon>Salmoniformes</taxon>
        <taxon>Salmonidae</taxon>
        <taxon>Salmoninae</taxon>
        <taxon>Salmo</taxon>
    </lineage>
</organism>
<dbReference type="InterPro" id="IPR001356">
    <property type="entry name" value="HD"/>
</dbReference>
<keyword evidence="12" id="KW-1185">Reference proteome</keyword>
<evidence type="ECO:0000256" key="1">
    <source>
        <dbReference type="ARBA" id="ARBA00004123"/>
    </source>
</evidence>
<dbReference type="SUPFAM" id="SSF46689">
    <property type="entry name" value="Homeodomain-like"/>
    <property type="match status" value="1"/>
</dbReference>
<dbReference type="GeneID" id="115152640"/>
<dbReference type="FunFam" id="1.10.10.60:FF:000312">
    <property type="entry name" value="Mix-type homeobox gene 1"/>
    <property type="match status" value="1"/>
</dbReference>
<dbReference type="InParanoid" id="A0A673Y082"/>
<evidence type="ECO:0000256" key="3">
    <source>
        <dbReference type="ARBA" id="ARBA00022473"/>
    </source>
</evidence>
<dbReference type="Proteomes" id="UP000472277">
    <property type="component" value="Chromosome 18"/>
</dbReference>
<protein>
    <submittedName>
        <fullName evidence="11">Mix-type homeobox gene 1</fullName>
    </submittedName>
</protein>
<dbReference type="RefSeq" id="XP_029553254.1">
    <property type="nucleotide sequence ID" value="XM_029697394.1"/>
</dbReference>
<evidence type="ECO:0000256" key="2">
    <source>
        <dbReference type="ARBA" id="ARBA00005733"/>
    </source>
</evidence>
<evidence type="ECO:0000313" key="11">
    <source>
        <dbReference type="Ensembl" id="ENSSTUP00000027902.1"/>
    </source>
</evidence>
<dbReference type="AlphaFoldDB" id="A0A673Y082"/>